<dbReference type="GO" id="GO:0016020">
    <property type="term" value="C:membrane"/>
    <property type="evidence" value="ECO:0007669"/>
    <property type="project" value="UniProtKB-SubCell"/>
</dbReference>
<evidence type="ECO:0000313" key="8">
    <source>
        <dbReference type="Ensembl" id="ENSMMDP00005046694.1"/>
    </source>
</evidence>
<dbReference type="GeneTree" id="ENSGT00940000153899"/>
<feature type="transmembrane region" description="Helical" evidence="7">
    <location>
        <begin position="43"/>
        <end position="63"/>
    </location>
</feature>
<dbReference type="Pfam" id="PF09799">
    <property type="entry name" value="Transmemb_17"/>
    <property type="match status" value="1"/>
</dbReference>
<keyword evidence="4 7" id="KW-1133">Transmembrane helix</keyword>
<dbReference type="InterPro" id="IPR019184">
    <property type="entry name" value="Uncharacterised_TM-17"/>
</dbReference>
<reference evidence="8" key="1">
    <citation type="submission" date="2019-06" db="EMBL/GenBank/DDBJ databases">
        <authorList>
            <consortium name="Wellcome Sanger Institute Data Sharing"/>
        </authorList>
    </citation>
    <scope>NUCLEOTIDE SEQUENCE [LARGE SCALE GENOMIC DNA]</scope>
</reference>
<dbReference type="Proteomes" id="UP000472263">
    <property type="component" value="Chromosome 6"/>
</dbReference>
<name>A0A668AFG8_9TELE</name>
<feature type="transmembrane region" description="Helical" evidence="7">
    <location>
        <begin position="106"/>
        <end position="127"/>
    </location>
</feature>
<feature type="transmembrane region" description="Helical" evidence="7">
    <location>
        <begin position="9"/>
        <end position="31"/>
    </location>
</feature>
<dbReference type="PANTHER" id="PTHR13531">
    <property type="entry name" value="GEO07735P1-RELATED-RELATED"/>
    <property type="match status" value="1"/>
</dbReference>
<comment type="subcellular location">
    <subcellularLocation>
        <location evidence="1">Cell projection</location>
        <location evidence="1">Cilium</location>
    </subcellularLocation>
    <subcellularLocation>
        <location evidence="2">Membrane</location>
        <topology evidence="2">Multi-pass membrane protein</topology>
    </subcellularLocation>
</comment>
<dbReference type="InParanoid" id="A0A668AFG8"/>
<organism evidence="8 9">
    <name type="scientific">Myripristis murdjan</name>
    <name type="common">pinecone soldierfish</name>
    <dbReference type="NCBI Taxonomy" id="586833"/>
    <lineage>
        <taxon>Eukaryota</taxon>
        <taxon>Metazoa</taxon>
        <taxon>Chordata</taxon>
        <taxon>Craniata</taxon>
        <taxon>Vertebrata</taxon>
        <taxon>Euteleostomi</taxon>
        <taxon>Actinopterygii</taxon>
        <taxon>Neopterygii</taxon>
        <taxon>Teleostei</taxon>
        <taxon>Neoteleostei</taxon>
        <taxon>Acanthomorphata</taxon>
        <taxon>Holocentriformes</taxon>
        <taxon>Holocentridae</taxon>
        <taxon>Myripristis</taxon>
    </lineage>
</organism>
<keyword evidence="6" id="KW-0966">Cell projection</keyword>
<keyword evidence="5 7" id="KW-0472">Membrane</keyword>
<dbReference type="AlphaFoldDB" id="A0A668AFG8"/>
<reference evidence="8" key="2">
    <citation type="submission" date="2025-08" db="UniProtKB">
        <authorList>
            <consortium name="Ensembl"/>
        </authorList>
    </citation>
    <scope>IDENTIFICATION</scope>
</reference>
<evidence type="ECO:0000256" key="6">
    <source>
        <dbReference type="ARBA" id="ARBA00023273"/>
    </source>
</evidence>
<evidence type="ECO:0000256" key="1">
    <source>
        <dbReference type="ARBA" id="ARBA00004138"/>
    </source>
</evidence>
<feature type="transmembrane region" description="Helical" evidence="7">
    <location>
        <begin position="75"/>
        <end position="94"/>
    </location>
</feature>
<dbReference type="GO" id="GO:1905515">
    <property type="term" value="P:non-motile cilium assembly"/>
    <property type="evidence" value="ECO:0007669"/>
    <property type="project" value="TreeGrafter"/>
</dbReference>
<evidence type="ECO:0000256" key="7">
    <source>
        <dbReference type="SAM" id="Phobius"/>
    </source>
</evidence>
<evidence type="ECO:0008006" key="10">
    <source>
        <dbReference type="Google" id="ProtNLM"/>
    </source>
</evidence>
<reference evidence="8" key="3">
    <citation type="submission" date="2025-09" db="UniProtKB">
        <authorList>
            <consortium name="Ensembl"/>
        </authorList>
    </citation>
    <scope>IDENTIFICATION</scope>
</reference>
<evidence type="ECO:0000256" key="5">
    <source>
        <dbReference type="ARBA" id="ARBA00023136"/>
    </source>
</evidence>
<protein>
    <recommendedName>
        <fullName evidence="10">Transmembrane protein 80</fullName>
    </recommendedName>
</protein>
<accession>A0A668AFG8</accession>
<keyword evidence="9" id="KW-1185">Reference proteome</keyword>
<evidence type="ECO:0000256" key="4">
    <source>
        <dbReference type="ARBA" id="ARBA00022989"/>
    </source>
</evidence>
<dbReference type="Ensembl" id="ENSMMDT00005047622.1">
    <property type="protein sequence ID" value="ENSMMDP00005046694.1"/>
    <property type="gene ID" value="ENSMMDG00005021334.1"/>
</dbReference>
<dbReference type="GO" id="GO:0035869">
    <property type="term" value="C:ciliary transition zone"/>
    <property type="evidence" value="ECO:0007669"/>
    <property type="project" value="TreeGrafter"/>
</dbReference>
<evidence type="ECO:0000256" key="2">
    <source>
        <dbReference type="ARBA" id="ARBA00004141"/>
    </source>
</evidence>
<evidence type="ECO:0000256" key="3">
    <source>
        <dbReference type="ARBA" id="ARBA00022692"/>
    </source>
</evidence>
<keyword evidence="3 7" id="KW-0812">Transmembrane</keyword>
<evidence type="ECO:0000313" key="9">
    <source>
        <dbReference type="Proteomes" id="UP000472263"/>
    </source>
</evidence>
<sequence>SLSSVPFQLLLHLTAFYFVFYFLSTFSMIIYKSRVLSYPDNRLASDVGLLLIMAALETLRLFCGMKGNLKETEGYVVANLFLTGVTVLLSVYFLTWQSYVLRADVIINSILLVGYGLGGVMAFITVARFTRLDFHSR</sequence>
<proteinExistence type="predicted"/>
<dbReference type="PANTHER" id="PTHR13531:SF8">
    <property type="entry name" value="TRANSMEMBRANE PROTEIN 80"/>
    <property type="match status" value="1"/>
</dbReference>